<evidence type="ECO:0000313" key="1">
    <source>
        <dbReference type="EMBL" id="KAH9511405.1"/>
    </source>
</evidence>
<keyword evidence="2" id="KW-1185">Reference proteome</keyword>
<dbReference type="EMBL" id="ASGP02000004">
    <property type="protein sequence ID" value="KAH9511405.1"/>
    <property type="molecule type" value="Genomic_DNA"/>
</dbReference>
<comment type="caution">
    <text evidence="1">The sequence shown here is derived from an EMBL/GenBank/DDBJ whole genome shotgun (WGS) entry which is preliminary data.</text>
</comment>
<dbReference type="AlphaFoldDB" id="A0A922L4F6"/>
<gene>
    <name evidence="1" type="ORF">DERF_009870</name>
</gene>
<organism evidence="1 2">
    <name type="scientific">Dermatophagoides farinae</name>
    <name type="common">American house dust mite</name>
    <dbReference type="NCBI Taxonomy" id="6954"/>
    <lineage>
        <taxon>Eukaryota</taxon>
        <taxon>Metazoa</taxon>
        <taxon>Ecdysozoa</taxon>
        <taxon>Arthropoda</taxon>
        <taxon>Chelicerata</taxon>
        <taxon>Arachnida</taxon>
        <taxon>Acari</taxon>
        <taxon>Acariformes</taxon>
        <taxon>Sarcoptiformes</taxon>
        <taxon>Astigmata</taxon>
        <taxon>Psoroptidia</taxon>
        <taxon>Analgoidea</taxon>
        <taxon>Pyroglyphidae</taxon>
        <taxon>Dermatophagoidinae</taxon>
        <taxon>Dermatophagoides</taxon>
    </lineage>
</organism>
<reference evidence="1" key="2">
    <citation type="journal article" date="2022" name="Res Sq">
        <title>Comparative Genomics Reveals Insights into the Divergent Evolution of Astigmatic Mites and Household Pest Adaptations.</title>
        <authorList>
            <person name="Xiong Q."/>
            <person name="Wan A.T.-Y."/>
            <person name="Liu X.-Y."/>
            <person name="Fung C.S.-H."/>
            <person name="Xiao X."/>
            <person name="Malainual N."/>
            <person name="Hou J."/>
            <person name="Wang L."/>
            <person name="Wang M."/>
            <person name="Yang K."/>
            <person name="Cui Y."/>
            <person name="Leung E."/>
            <person name="Nong W."/>
            <person name="Shin S.-K."/>
            <person name="Au S."/>
            <person name="Jeong K.Y."/>
            <person name="Chew F.T."/>
            <person name="Hui J."/>
            <person name="Leung T.F."/>
            <person name="Tungtrongchitr A."/>
            <person name="Zhong N."/>
            <person name="Liu Z."/>
            <person name="Tsui S."/>
        </authorList>
    </citation>
    <scope>NUCLEOTIDE SEQUENCE</scope>
    <source>
        <strain evidence="1">Derf</strain>
        <tissue evidence="1">Whole organism</tissue>
    </source>
</reference>
<proteinExistence type="predicted"/>
<dbReference type="Proteomes" id="UP000790347">
    <property type="component" value="Unassembled WGS sequence"/>
</dbReference>
<reference evidence="1" key="1">
    <citation type="submission" date="2013-05" db="EMBL/GenBank/DDBJ databases">
        <authorList>
            <person name="Yim A.K.Y."/>
            <person name="Chan T.F."/>
            <person name="Ji K.M."/>
            <person name="Liu X.Y."/>
            <person name="Zhou J.W."/>
            <person name="Li R.Q."/>
            <person name="Yang K.Y."/>
            <person name="Li J."/>
            <person name="Li M."/>
            <person name="Law P.T.W."/>
            <person name="Wu Y.L."/>
            <person name="Cai Z.L."/>
            <person name="Qin H."/>
            <person name="Bao Y."/>
            <person name="Leung R.K.K."/>
            <person name="Ng P.K.S."/>
            <person name="Zou J."/>
            <person name="Zhong X.J."/>
            <person name="Ran P.X."/>
            <person name="Zhong N.S."/>
            <person name="Liu Z.G."/>
            <person name="Tsui S.K.W."/>
        </authorList>
    </citation>
    <scope>NUCLEOTIDE SEQUENCE</scope>
    <source>
        <strain evidence="1">Derf</strain>
        <tissue evidence="1">Whole organism</tissue>
    </source>
</reference>
<sequence>MNREDAPTSCLNCRIEQLPSQRNHHGTSRDCPVMLRIMKNVESMLIGGSPNSILYLFYLFEQLSSIHHHIIDNRHTLLTRFLT</sequence>
<evidence type="ECO:0000313" key="2">
    <source>
        <dbReference type="Proteomes" id="UP000790347"/>
    </source>
</evidence>
<protein>
    <submittedName>
        <fullName evidence="1">Uncharacterized protein</fullName>
    </submittedName>
</protein>
<accession>A0A922L4F6</accession>
<name>A0A922L4F6_DERFA</name>